<comment type="caution">
    <text evidence="2">The sequence shown here is derived from an EMBL/GenBank/DDBJ whole genome shotgun (WGS) entry which is preliminary data.</text>
</comment>
<dbReference type="EMBL" id="WHNZ01000029">
    <property type="protein sequence ID" value="NOV01190.1"/>
    <property type="molecule type" value="Genomic_DNA"/>
</dbReference>
<accession>A0ABX1ZQ84</accession>
<dbReference type="RefSeq" id="WP_171684020.1">
    <property type="nucleotide sequence ID" value="NZ_WHNZ01000029.1"/>
</dbReference>
<keyword evidence="1" id="KW-0732">Signal</keyword>
<evidence type="ECO:0000256" key="1">
    <source>
        <dbReference type="SAM" id="SignalP"/>
    </source>
</evidence>
<reference evidence="2 3" key="1">
    <citation type="submission" date="2019-10" db="EMBL/GenBank/DDBJ databases">
        <title>Description of Paenibacillus pedi sp. nov.</title>
        <authorList>
            <person name="Carlier A."/>
            <person name="Qi S."/>
        </authorList>
    </citation>
    <scope>NUCLEOTIDE SEQUENCE [LARGE SCALE GENOMIC DNA]</scope>
    <source>
        <strain evidence="2 3">LMG 31457</strain>
    </source>
</reference>
<name>A0ABX1ZQ84_9BACL</name>
<evidence type="ECO:0000313" key="3">
    <source>
        <dbReference type="Proteomes" id="UP000618579"/>
    </source>
</evidence>
<feature type="chain" id="PRO_5045618318" evidence="1">
    <location>
        <begin position="28"/>
        <end position="421"/>
    </location>
</feature>
<sequence length="421" mass="47749">MQKVVKCILAMSVLFSGLSFMGTQAMATIDLMANRNLVVLAETTVLDDYHNPDSVVGSISGMQMLKVADCAPSAPNKSDCLANAGGKGYILVKTWMGNKWIEDNDKITAGDYWEMDREMTIVEEMKLYDQPHVGVYSKDESPKEVLSPQKVHVTAMYRYLYKGATSARAMLEAPIWYRISTKQQGQKWIVDPFVPEDIQKNERPNDRIIKLTGSELLYDYPYEVAGQGVKANPGVVQIVASSFFNVKIQIQNWFKIQLEDGTFKWVKTFPLFENESAPLIQFDLSNEKITLRTATRYFDIDGDSSLSLQNWLQPGSYVADKINDGWARILTPFGWKVVNLDRAPLERPQGITETQEIVKLTPDTRTYYFPLTGEIHHDAGTFNDQEALSFEKWISPPGINWYHISTYSGIVWVPEKPDLIN</sequence>
<gene>
    <name evidence="2" type="ORF">GC097_14325</name>
</gene>
<protein>
    <submittedName>
        <fullName evidence="2">Uncharacterized protein</fullName>
    </submittedName>
</protein>
<keyword evidence="3" id="KW-1185">Reference proteome</keyword>
<organism evidence="2 3">
    <name type="scientific">Paenibacillus planticolens</name>
    <dbReference type="NCBI Taxonomy" id="2654976"/>
    <lineage>
        <taxon>Bacteria</taxon>
        <taxon>Bacillati</taxon>
        <taxon>Bacillota</taxon>
        <taxon>Bacilli</taxon>
        <taxon>Bacillales</taxon>
        <taxon>Paenibacillaceae</taxon>
        <taxon>Paenibacillus</taxon>
    </lineage>
</organism>
<evidence type="ECO:0000313" key="2">
    <source>
        <dbReference type="EMBL" id="NOV01190.1"/>
    </source>
</evidence>
<proteinExistence type="predicted"/>
<dbReference type="Proteomes" id="UP000618579">
    <property type="component" value="Unassembled WGS sequence"/>
</dbReference>
<feature type="signal peptide" evidence="1">
    <location>
        <begin position="1"/>
        <end position="27"/>
    </location>
</feature>